<gene>
    <name evidence="2" type="ORF">SAMN02745130_02163</name>
</gene>
<protein>
    <submittedName>
        <fullName evidence="2">Helix-turn-helix domain-containing protein</fullName>
    </submittedName>
</protein>
<dbReference type="Proteomes" id="UP000190460">
    <property type="component" value="Unassembled WGS sequence"/>
</dbReference>
<dbReference type="GO" id="GO:0045892">
    <property type="term" value="P:negative regulation of DNA-templated transcription"/>
    <property type="evidence" value="ECO:0007669"/>
    <property type="project" value="InterPro"/>
</dbReference>
<evidence type="ECO:0000259" key="1">
    <source>
        <dbReference type="PROSITE" id="PS50943"/>
    </source>
</evidence>
<evidence type="ECO:0000313" key="3">
    <source>
        <dbReference type="Proteomes" id="UP000190460"/>
    </source>
</evidence>
<sequence length="175" mass="19791">MITNAEVFFSERLSEICKTKKLTSKDLALAIGVKPSTFQRYTSANSVPSAEVFLGLHYHLGINLSWFVTGEGSMFRDGEHSPQARAQTSLLLCQWIEHYASTRTKAELNWLEVEIARQYPEFNAWLIEQGHEPLAKPDWFDRFLMSPLFKALSPAARSEIAEMVEAAAQQGKKNP</sequence>
<accession>A0A1T4WUV2</accession>
<dbReference type="Gene3D" id="1.10.260.40">
    <property type="entry name" value="lambda repressor-like DNA-binding domains"/>
    <property type="match status" value="1"/>
</dbReference>
<dbReference type="InterPro" id="IPR001387">
    <property type="entry name" value="Cro/C1-type_HTH"/>
</dbReference>
<dbReference type="SUPFAM" id="SSF47413">
    <property type="entry name" value="lambda repressor-like DNA-binding domains"/>
    <property type="match status" value="1"/>
</dbReference>
<dbReference type="PROSITE" id="PS50943">
    <property type="entry name" value="HTH_CROC1"/>
    <property type="match status" value="1"/>
</dbReference>
<keyword evidence="3" id="KW-1185">Reference proteome</keyword>
<reference evidence="2 3" key="1">
    <citation type="submission" date="2017-02" db="EMBL/GenBank/DDBJ databases">
        <authorList>
            <person name="Peterson S.W."/>
        </authorList>
    </citation>
    <scope>NUCLEOTIDE SEQUENCE [LARGE SCALE GENOMIC DNA]</scope>
    <source>
        <strain evidence="2 3">ATCC 49788</strain>
    </source>
</reference>
<evidence type="ECO:0000313" key="2">
    <source>
        <dbReference type="EMBL" id="SKA81084.1"/>
    </source>
</evidence>
<dbReference type="Pfam" id="PF07022">
    <property type="entry name" value="Phage_CI_repr"/>
    <property type="match status" value="1"/>
</dbReference>
<dbReference type="InterPro" id="IPR010744">
    <property type="entry name" value="Phage_CI_N"/>
</dbReference>
<dbReference type="InterPro" id="IPR010982">
    <property type="entry name" value="Lambda_DNA-bd_dom_sf"/>
</dbReference>
<dbReference type="CDD" id="cd00093">
    <property type="entry name" value="HTH_XRE"/>
    <property type="match status" value="1"/>
</dbReference>
<dbReference type="STRING" id="92487.SAMN02745130_02163"/>
<proteinExistence type="predicted"/>
<dbReference type="EMBL" id="FUYB01000009">
    <property type="protein sequence ID" value="SKA81084.1"/>
    <property type="molecule type" value="Genomic_DNA"/>
</dbReference>
<feature type="domain" description="HTH cro/C1-type" evidence="1">
    <location>
        <begin position="13"/>
        <end position="67"/>
    </location>
</feature>
<dbReference type="SMART" id="SM00530">
    <property type="entry name" value="HTH_XRE"/>
    <property type="match status" value="1"/>
</dbReference>
<dbReference type="GO" id="GO:0003677">
    <property type="term" value="F:DNA binding"/>
    <property type="evidence" value="ECO:0007669"/>
    <property type="project" value="InterPro"/>
</dbReference>
<name>A0A1T4WUV2_9GAMM</name>
<organism evidence="2 3">
    <name type="scientific">Thiothrix eikelboomii</name>
    <dbReference type="NCBI Taxonomy" id="92487"/>
    <lineage>
        <taxon>Bacteria</taxon>
        <taxon>Pseudomonadati</taxon>
        <taxon>Pseudomonadota</taxon>
        <taxon>Gammaproteobacteria</taxon>
        <taxon>Thiotrichales</taxon>
        <taxon>Thiotrichaceae</taxon>
        <taxon>Thiothrix</taxon>
    </lineage>
</organism>
<dbReference type="AlphaFoldDB" id="A0A1T4WUV2"/>